<sequence>MKQHIVELCAALQEAEERVPKLLAGLKSGWKESDAVDENGGAEGVFSPPNFSPDWSLGLEDEETIMFSNGEPPPLSDGLGQAQKLSSPVVALVLPSSARP</sequence>
<feature type="region of interest" description="Disordered" evidence="1">
    <location>
        <begin position="32"/>
        <end position="53"/>
    </location>
</feature>
<organism evidence="2 3">
    <name type="scientific">Dunaliella salina</name>
    <name type="common">Green alga</name>
    <name type="synonym">Protococcus salinus</name>
    <dbReference type="NCBI Taxonomy" id="3046"/>
    <lineage>
        <taxon>Eukaryota</taxon>
        <taxon>Viridiplantae</taxon>
        <taxon>Chlorophyta</taxon>
        <taxon>core chlorophytes</taxon>
        <taxon>Chlorophyceae</taxon>
        <taxon>CS clade</taxon>
        <taxon>Chlamydomonadales</taxon>
        <taxon>Dunaliellaceae</taxon>
        <taxon>Dunaliella</taxon>
    </lineage>
</organism>
<dbReference type="Proteomes" id="UP000815325">
    <property type="component" value="Unassembled WGS sequence"/>
</dbReference>
<accession>A0ABQ7GVY2</accession>
<protein>
    <recommendedName>
        <fullName evidence="4">Encoded protein</fullName>
    </recommendedName>
</protein>
<keyword evidence="3" id="KW-1185">Reference proteome</keyword>
<name>A0ABQ7GVY2_DUNSA</name>
<evidence type="ECO:0008006" key="4">
    <source>
        <dbReference type="Google" id="ProtNLM"/>
    </source>
</evidence>
<gene>
    <name evidence="2" type="ORF">DUNSADRAFT_2240</name>
</gene>
<reference evidence="2" key="1">
    <citation type="submission" date="2017-08" db="EMBL/GenBank/DDBJ databases">
        <authorList>
            <person name="Polle J.E."/>
            <person name="Barry K."/>
            <person name="Cushman J."/>
            <person name="Schmutz J."/>
            <person name="Tran D."/>
            <person name="Hathwaick L.T."/>
            <person name="Yim W.C."/>
            <person name="Jenkins J."/>
            <person name="Mckie-Krisberg Z.M."/>
            <person name="Prochnik S."/>
            <person name="Lindquist E."/>
            <person name="Dockter R.B."/>
            <person name="Adam C."/>
            <person name="Molina H."/>
            <person name="Bunkerborg J."/>
            <person name="Jin E."/>
            <person name="Buchheim M."/>
            <person name="Magnuson J."/>
        </authorList>
    </citation>
    <scope>NUCLEOTIDE SEQUENCE</scope>
    <source>
        <strain evidence="2">CCAP 19/18</strain>
    </source>
</reference>
<proteinExistence type="predicted"/>
<dbReference type="EMBL" id="MU069566">
    <property type="protein sequence ID" value="KAF5838777.1"/>
    <property type="molecule type" value="Genomic_DNA"/>
</dbReference>
<evidence type="ECO:0000313" key="2">
    <source>
        <dbReference type="EMBL" id="KAF5838777.1"/>
    </source>
</evidence>
<evidence type="ECO:0000313" key="3">
    <source>
        <dbReference type="Proteomes" id="UP000815325"/>
    </source>
</evidence>
<comment type="caution">
    <text evidence="2">The sequence shown here is derived from an EMBL/GenBank/DDBJ whole genome shotgun (WGS) entry which is preliminary data.</text>
</comment>
<evidence type="ECO:0000256" key="1">
    <source>
        <dbReference type="SAM" id="MobiDB-lite"/>
    </source>
</evidence>